<evidence type="ECO:0000256" key="3">
    <source>
        <dbReference type="SAM" id="MobiDB-lite"/>
    </source>
</evidence>
<feature type="region of interest" description="Disordered" evidence="3">
    <location>
        <begin position="383"/>
        <end position="420"/>
    </location>
</feature>
<feature type="compositionally biased region" description="Low complexity" evidence="3">
    <location>
        <begin position="2095"/>
        <end position="2109"/>
    </location>
</feature>
<feature type="compositionally biased region" description="Polar residues" evidence="3">
    <location>
        <begin position="252"/>
        <end position="270"/>
    </location>
</feature>
<feature type="region of interest" description="Disordered" evidence="3">
    <location>
        <begin position="2095"/>
        <end position="2160"/>
    </location>
</feature>
<feature type="domain" description="Peptidase M26 N-terminal" evidence="5">
    <location>
        <begin position="433"/>
        <end position="628"/>
    </location>
</feature>
<feature type="compositionally biased region" description="Polar residues" evidence="3">
    <location>
        <begin position="92"/>
        <end position="113"/>
    </location>
</feature>
<evidence type="ECO:0000313" key="8">
    <source>
        <dbReference type="Proteomes" id="UP000280444"/>
    </source>
</evidence>
<dbReference type="Pfam" id="PF05342">
    <property type="entry name" value="Peptidase_M26_N"/>
    <property type="match status" value="1"/>
</dbReference>
<keyword evidence="2" id="KW-0175">Coiled coil</keyword>
<dbReference type="Gene3D" id="2.160.20.110">
    <property type="match status" value="1"/>
</dbReference>
<sequence>MSTGRTPSTMAKIARIGLASSVISTSVVAPALADDIDTNTAQDPSANPANERAESTRHDDTPAQSTEEAERALANAEEAARATQQEYASAQEELTSRTSEVNNAQELATNAQGVEQEALNEAETELRTAQEDARNVVQAHTVELTQAQALSQEALAEEEQTKQAAQQTQAELSRTQAEVEKVQAAFDAAITPADKPALGGDTQNAPARPSAQEIDTRATVLSADIATLDETIQRATASRDEAQTRKERAQTEVDNATRSLNTTQSALNDATTRHHEATQALQSAEENLRARQSEQEEAENTAGPDSAAHGEKTHELANAQAEHARLGEEITALSASIAQLEENITTLEGDLALKEDTLTQAQQSLNGITAELSTLDEQIQTATTKRQSLENELGSLESNKRALEERLATEESKDDGPGFSAEELVDTATLSKDLALFRHHNGRTERVTGLSARPDDLSGYFLRSILPDGRELSMDVTSIDHDASTPGAPFIAHARVPGNAGHVVQISLEILNSNAVPEGTHMSFSALLNALEQNPGGTHTLGADLYVDNVAGGATSYVTTPFSGVLNGNGFSINGLSKPLFSEMTTGAQVRDLTLDAANISSQEANTAALAQRTTGDNSRVTNVHVKGRIEGMQHVGGLIAQAQNTTIESSFFEGRVISNWRRNDSTIGGMIGAMSGGTLSSSGVSVIIDVQHREPNNRVGGLVGHLGRNARIEGSYVGGRLINGRGRGLVGGIVGSIQSAGGANGSVHRVVSAMNVNGGRIGLGDDAYAAGFSEIFYLEGEAAGSESAHPFGTTVNAADAAHTYTSLNLAHNFRDSAGANKPKGRIFDGVEGVRSERMQAYHNYALLLPMASREAIVRAANMLDDADPLVTKVLRAALPIIGGTISVDTLTGGEAIEGISLHYADNTVERRAVQAQQHTPAAQTFISYLMTGGLPYAPQTVTALPRHVISAIAQELAGVQFDAIDIFATLNKTQLQQEIVERMKASPNLTPEEIQQQVADRYRGVLYLRDTFNAQRPALEATLEKLLLRDRVIAGAGASHELLKEKVLANKEALLLGLAYVNKWYNVPLGDMNLRDLFVFRQDFYGSTQSPLDWLIALGKDHFSLDPRNNLSTYIKFVSPYTKQVNLADALEDVRQQFTTTADFDQWFRQTTKAFIVETPSREVPTVNVQASERFRGKKFQSYLLPLLTVSEDKVFVTVDMTSVAMGTFERYYDVKNATESQRVNSVNATKDKLRNYAKKYRDYFDMWYRISSDKVRPALINAVPVWDGFSYNGRWTPEYGPDTFRSVEEFFGPIGKWYPATGASAYSDTRATYMVVASMLTPSGVNTYTHEMVHNLDNDVFLGGEETRRHAQAEMYPTSFLQNPYSRNSDQLGFNQAEDFSTQSGRYLHNFSPDRFQTKTDLHQYFKGYFQALYVLDHAEAEAMLARSPQELSGMLMRLGSVHGGVLSANYYEALSAEQIEAMGLRSIDDLIDQSLMMRRRLGPTGVMERNGYPDVPILDPYYGTGESPVGLTGEAVFRRNALELLGAKGFDEGFVPYTSNKLAPEADAAGKPNLPDTFLMPRIFANDPYKTLADYRKHAYARARQRASTHLQPITLTFKGETITLRSFQEIVDRFSALLAEDIRTGIHGSTRSQAYAFKGEVFSALMRQSDEFKQSIFTDDADQLVPWVELPKPAAPVVAETQMLDAPAADRSSQRFARVELPQHRDEQLIDSLRSQIRDVQSGIAQKAGELRSTDEQVQNLQAQHAGATERHNTQTQVVAQARSARDTAQQSLAVQRQRLADLPAQREAKQQRQASVATEITSAQEALRAMDATVNRARQAVHDAQNQRQAQEHAAQDARQSLDNAQASYDEANALVRSAQNLLEGATQALSTADSTLAGYTGLRRAQGVELARLLALRSLARAYETAQEAERAASTGHQSAQERLERATHSRLAAMKRLETMTAELEALQNDEATLRAATVESLRADDTAARGRTELLAALTRLKEKAALTRSALDALATAQAALRVQEERVAQAQARHRQATDTVIEARALLEKLKQEVSPRRHEVPRTAPTVEPLPTFELRWEVPRTAPTVEELPTFDLRWEVPKVAPTLEPLPEGTLPPGTQEKPQERPDTAGAQQADTSDAHAESPGTTSDNDDRTQTAKTSASAQQSVKLAQTGSDLAGAGVLAALGGIAGLAALRGRRREN</sequence>
<feature type="compositionally biased region" description="Basic and acidic residues" evidence="3">
    <location>
        <begin position="398"/>
        <end position="416"/>
    </location>
</feature>
<feature type="coiled-coil region" evidence="2">
    <location>
        <begin position="1937"/>
        <end position="1964"/>
    </location>
</feature>
<dbReference type="InterPro" id="IPR008006">
    <property type="entry name" value="Peptidase_M26_N_dom"/>
</dbReference>
<organism evidence="7 8">
    <name type="scientific">Schaalia canis</name>
    <dbReference type="NCBI Taxonomy" id="100469"/>
    <lineage>
        <taxon>Bacteria</taxon>
        <taxon>Bacillati</taxon>
        <taxon>Actinomycetota</taxon>
        <taxon>Actinomycetes</taxon>
        <taxon>Actinomycetales</taxon>
        <taxon>Actinomycetaceae</taxon>
        <taxon>Schaalia</taxon>
    </lineage>
</organism>
<protein>
    <recommendedName>
        <fullName evidence="9">Peptidase M26</fullName>
    </recommendedName>
</protein>
<evidence type="ECO:0000256" key="4">
    <source>
        <dbReference type="SAM" id="SignalP"/>
    </source>
</evidence>
<feature type="compositionally biased region" description="Basic and acidic residues" evidence="3">
    <location>
        <begin position="51"/>
        <end position="61"/>
    </location>
</feature>
<accession>A0A3P1SHB6</accession>
<evidence type="ECO:0000259" key="6">
    <source>
        <dbReference type="Pfam" id="PF07580"/>
    </source>
</evidence>
<feature type="region of interest" description="Disordered" evidence="3">
    <location>
        <begin position="35"/>
        <end position="132"/>
    </location>
</feature>
<dbReference type="Gene3D" id="1.20.5.170">
    <property type="match status" value="1"/>
</dbReference>
<evidence type="ECO:0000256" key="2">
    <source>
        <dbReference type="SAM" id="Coils"/>
    </source>
</evidence>
<dbReference type="GO" id="GO:0005576">
    <property type="term" value="C:extracellular region"/>
    <property type="evidence" value="ECO:0007669"/>
    <property type="project" value="InterPro"/>
</dbReference>
<evidence type="ECO:0008006" key="9">
    <source>
        <dbReference type="Google" id="ProtNLM"/>
    </source>
</evidence>
<feature type="region of interest" description="Disordered" evidence="3">
    <location>
        <begin position="153"/>
        <end position="179"/>
    </location>
</feature>
<name>A0A3P1SHB6_9ACTO</name>
<dbReference type="Proteomes" id="UP000280444">
    <property type="component" value="Unassembled WGS sequence"/>
</dbReference>
<feature type="region of interest" description="Disordered" evidence="3">
    <location>
        <begin position="1824"/>
        <end position="1847"/>
    </location>
</feature>
<dbReference type="GO" id="GO:0016020">
    <property type="term" value="C:membrane"/>
    <property type="evidence" value="ECO:0007669"/>
    <property type="project" value="InterPro"/>
</dbReference>
<keyword evidence="4" id="KW-0732">Signal</keyword>
<dbReference type="Pfam" id="PF07580">
    <property type="entry name" value="Peptidase_M26_C"/>
    <property type="match status" value="1"/>
</dbReference>
<evidence type="ECO:0000313" key="7">
    <source>
        <dbReference type="EMBL" id="RRC96340.1"/>
    </source>
</evidence>
<feature type="region of interest" description="Disordered" evidence="3">
    <location>
        <begin position="236"/>
        <end position="312"/>
    </location>
</feature>
<proteinExistence type="predicted"/>
<feature type="compositionally biased region" description="Low complexity" evidence="3">
    <location>
        <begin position="72"/>
        <end position="88"/>
    </location>
</feature>
<evidence type="ECO:0000259" key="5">
    <source>
        <dbReference type="Pfam" id="PF05342"/>
    </source>
</evidence>
<dbReference type="PANTHER" id="PTHR23159:SF66">
    <property type="entry name" value="OS04G0158400 PROTEIN"/>
    <property type="match status" value="1"/>
</dbReference>
<feature type="coiled-coil region" evidence="2">
    <location>
        <begin position="2003"/>
        <end position="2044"/>
    </location>
</feature>
<dbReference type="SUPFAM" id="SSF57997">
    <property type="entry name" value="Tropomyosin"/>
    <property type="match status" value="1"/>
</dbReference>
<dbReference type="OrthoDB" id="9804511at2"/>
<feature type="compositionally biased region" description="Polar residues" evidence="3">
    <location>
        <begin position="2147"/>
        <end position="2160"/>
    </location>
</feature>
<keyword evidence="1" id="KW-0378">Hydrolase</keyword>
<dbReference type="InterPro" id="IPR011505">
    <property type="entry name" value="Peptidase_M26_C_dom"/>
</dbReference>
<feature type="compositionally biased region" description="Low complexity" evidence="3">
    <location>
        <begin position="162"/>
        <end position="172"/>
    </location>
</feature>
<dbReference type="PANTHER" id="PTHR23159">
    <property type="entry name" value="CENTROSOMAL PROTEIN 2"/>
    <property type="match status" value="1"/>
</dbReference>
<feature type="region of interest" description="Disordered" evidence="3">
    <location>
        <begin position="1733"/>
        <end position="1759"/>
    </location>
</feature>
<feature type="chain" id="PRO_5018282440" description="Peptidase M26" evidence="4">
    <location>
        <begin position="34"/>
        <end position="2192"/>
    </location>
</feature>
<dbReference type="GO" id="GO:0004222">
    <property type="term" value="F:metalloendopeptidase activity"/>
    <property type="evidence" value="ECO:0007669"/>
    <property type="project" value="InterPro"/>
</dbReference>
<evidence type="ECO:0000256" key="1">
    <source>
        <dbReference type="ARBA" id="ARBA00022801"/>
    </source>
</evidence>
<dbReference type="RefSeq" id="WP_124867828.1">
    <property type="nucleotide sequence ID" value="NZ_RQZF01000001.1"/>
</dbReference>
<keyword evidence="8" id="KW-1185">Reference proteome</keyword>
<feature type="compositionally biased region" description="Basic and acidic residues" evidence="3">
    <location>
        <begin position="237"/>
        <end position="251"/>
    </location>
</feature>
<feature type="signal peptide" evidence="4">
    <location>
        <begin position="1"/>
        <end position="33"/>
    </location>
</feature>
<feature type="compositionally biased region" description="Polar residues" evidence="3">
    <location>
        <begin position="38"/>
        <end position="48"/>
    </location>
</feature>
<dbReference type="GO" id="GO:0008270">
    <property type="term" value="F:zinc ion binding"/>
    <property type="evidence" value="ECO:0007669"/>
    <property type="project" value="InterPro"/>
</dbReference>
<comment type="caution">
    <text evidence="7">The sequence shown here is derived from an EMBL/GenBank/DDBJ whole genome shotgun (WGS) entry which is preliminary data.</text>
</comment>
<feature type="domain" description="Peptidase M26 C-terminal" evidence="6">
    <location>
        <begin position="1003"/>
        <end position="1661"/>
    </location>
</feature>
<reference evidence="7 8" key="1">
    <citation type="submission" date="2018-11" db="EMBL/GenBank/DDBJ databases">
        <title>Genomes From Bacteria Associated with the Canine Oral Cavity: a Test Case for Automated Genome-Based Taxonomic Assignment.</title>
        <authorList>
            <person name="Coil D.A."/>
            <person name="Jospin G."/>
            <person name="Darling A.E."/>
            <person name="Wallis C."/>
            <person name="Davis I.J."/>
            <person name="Harris S."/>
            <person name="Eisen J.A."/>
            <person name="Holcombe L.J."/>
            <person name="O'Flynn C."/>
        </authorList>
    </citation>
    <scope>NUCLEOTIDE SEQUENCE [LARGE SCALE GENOMIC DNA]</scope>
    <source>
        <strain evidence="7 8">OH770</strain>
    </source>
</reference>
<feature type="region of interest" description="Disordered" evidence="3">
    <location>
        <begin position="192"/>
        <end position="215"/>
    </location>
</feature>
<gene>
    <name evidence="7" type="ORF">EII11_01435</name>
</gene>
<dbReference type="EMBL" id="RQZF01000001">
    <property type="protein sequence ID" value="RRC96340.1"/>
    <property type="molecule type" value="Genomic_DNA"/>
</dbReference>